<evidence type="ECO:0000259" key="2">
    <source>
        <dbReference type="PROSITE" id="PS50887"/>
    </source>
</evidence>
<gene>
    <name evidence="3" type="ORF">SAMN04488500_10395</name>
</gene>
<dbReference type="PANTHER" id="PTHR33744:SF1">
    <property type="entry name" value="DNA-BINDING TRANSCRIPTIONAL ACTIVATOR ADER"/>
    <property type="match status" value="1"/>
</dbReference>
<keyword evidence="4" id="KW-1185">Reference proteome</keyword>
<dbReference type="PANTHER" id="PTHR33744">
    <property type="entry name" value="CARBOHYDRATE DIACID REGULATOR"/>
    <property type="match status" value="1"/>
</dbReference>
<dbReference type="Pfam" id="PF17853">
    <property type="entry name" value="GGDEF_2"/>
    <property type="match status" value="1"/>
</dbReference>
<dbReference type="Proteomes" id="UP000192738">
    <property type="component" value="Unassembled WGS sequence"/>
</dbReference>
<dbReference type="InterPro" id="IPR025736">
    <property type="entry name" value="PucR_C-HTH_dom"/>
</dbReference>
<evidence type="ECO:0000313" key="3">
    <source>
        <dbReference type="EMBL" id="SMC44978.1"/>
    </source>
</evidence>
<name>A0A1W1ZAJ5_9FIRM</name>
<evidence type="ECO:0000256" key="1">
    <source>
        <dbReference type="ARBA" id="ARBA00006754"/>
    </source>
</evidence>
<dbReference type="PROSITE" id="PS50887">
    <property type="entry name" value="GGDEF"/>
    <property type="match status" value="1"/>
</dbReference>
<dbReference type="EMBL" id="FWXI01000003">
    <property type="protein sequence ID" value="SMC44978.1"/>
    <property type="molecule type" value="Genomic_DNA"/>
</dbReference>
<organism evidence="3 4">
    <name type="scientific">Sporomusa malonica</name>
    <dbReference type="NCBI Taxonomy" id="112901"/>
    <lineage>
        <taxon>Bacteria</taxon>
        <taxon>Bacillati</taxon>
        <taxon>Bacillota</taxon>
        <taxon>Negativicutes</taxon>
        <taxon>Selenomonadales</taxon>
        <taxon>Sporomusaceae</taxon>
        <taxon>Sporomusa</taxon>
    </lineage>
</organism>
<dbReference type="OrthoDB" id="9792148at2"/>
<protein>
    <submittedName>
        <fullName evidence="3">Transcriptional regulator, CdaR family</fullName>
    </submittedName>
</protein>
<accession>A0A1W1ZAJ5</accession>
<dbReference type="InterPro" id="IPR042070">
    <property type="entry name" value="PucR_C-HTH_sf"/>
</dbReference>
<feature type="domain" description="GGDEF" evidence="2">
    <location>
        <begin position="315"/>
        <end position="444"/>
    </location>
</feature>
<dbReference type="InterPro" id="IPR000160">
    <property type="entry name" value="GGDEF_dom"/>
</dbReference>
<dbReference type="InterPro" id="IPR041522">
    <property type="entry name" value="CdaR_GGDEF"/>
</dbReference>
<reference evidence="3 4" key="1">
    <citation type="submission" date="2017-04" db="EMBL/GenBank/DDBJ databases">
        <authorList>
            <person name="Afonso C.L."/>
            <person name="Miller P.J."/>
            <person name="Scott M.A."/>
            <person name="Spackman E."/>
            <person name="Goraichik I."/>
            <person name="Dimitrov K.M."/>
            <person name="Suarez D.L."/>
            <person name="Swayne D.E."/>
        </authorList>
    </citation>
    <scope>NUCLEOTIDE SEQUENCE [LARGE SCALE GENOMIC DNA]</scope>
    <source>
        <strain evidence="3 4">DSM 5090</strain>
    </source>
</reference>
<dbReference type="InterPro" id="IPR051448">
    <property type="entry name" value="CdaR-like_regulators"/>
</dbReference>
<dbReference type="Pfam" id="PF13556">
    <property type="entry name" value="HTH_30"/>
    <property type="match status" value="1"/>
</dbReference>
<evidence type="ECO:0000313" key="4">
    <source>
        <dbReference type="Proteomes" id="UP000192738"/>
    </source>
</evidence>
<sequence length="547" mass="62745">MQQFCTVQELTTIDPVAQATVVAGWAGGRNKKIFRVVTAFKGVPESSLEDAFILVCAEEERKDLDAILAVYLNLAPAGILISGYGAALSQGLIDQAEKNHIPLFVCSKRIEEQELKFALELVVNLVQNGKITSISEHYRIRQVTNLRMDLPALLNQLAEYLQNPAILVDSVFQILAQGGTERFWPADELGELVKSARLKIIQHKKNDLMLEKVYQQVIIFNNQNIIVSVKLLLWGNQLLGYLLVFDVAGQLNELDLCQISEVGLSCLQVLISRKNTEEIEKKYKDHFLYDLLYNNFESENALIKRGRYWGWEFGKPHRLLIVEPDDFKQLLNKDQILEQLQSSTTAFLKQHFRHVIISEMQDQIVVIIPGNDDEDKRIKQHLKSLAKLLQNAMQEILPTVTFSVGIGKFYSSVVDLCRSYQEAKYALDLGRFIQEKGHITHFEDLGVIRLLSHVSLDQLDEYYKEHLGVIIEYDEKNNTNYLETLQIYFQQNGDLNLIAEKLFMHSNTLRYRLKKIEELLDADLQKMESRVSLSVACKIVKMRKTNQ</sequence>
<proteinExistence type="inferred from homology"/>
<dbReference type="Gene3D" id="1.10.10.2840">
    <property type="entry name" value="PucR C-terminal helix-turn-helix domain"/>
    <property type="match status" value="1"/>
</dbReference>
<dbReference type="STRING" id="112901.SAMN04488500_10395"/>
<dbReference type="AlphaFoldDB" id="A0A1W1ZAJ5"/>
<comment type="similarity">
    <text evidence="1">Belongs to the CdaR family.</text>
</comment>